<dbReference type="GO" id="GO:0016616">
    <property type="term" value="F:oxidoreductase activity, acting on the CH-OH group of donors, NAD or NADP as acceptor"/>
    <property type="evidence" value="ECO:0007669"/>
    <property type="project" value="UniProtKB-ARBA"/>
</dbReference>
<evidence type="ECO:0008006" key="6">
    <source>
        <dbReference type="Google" id="ProtNLM"/>
    </source>
</evidence>
<keyword evidence="1" id="KW-0521">NADP</keyword>
<dbReference type="EMBL" id="KN831775">
    <property type="protein sequence ID" value="KIM43610.1"/>
    <property type="molecule type" value="Genomic_DNA"/>
</dbReference>
<keyword evidence="2" id="KW-0560">Oxidoreductase</keyword>
<evidence type="ECO:0000256" key="1">
    <source>
        <dbReference type="ARBA" id="ARBA00022857"/>
    </source>
</evidence>
<dbReference type="SUPFAM" id="SSF51430">
    <property type="entry name" value="NAD(P)-linked oxidoreductase"/>
    <property type="match status" value="1"/>
</dbReference>
<dbReference type="PANTHER" id="PTHR43827:SF3">
    <property type="entry name" value="NADP-DEPENDENT OXIDOREDUCTASE DOMAIN-CONTAINING PROTEIN"/>
    <property type="match status" value="1"/>
</dbReference>
<reference evidence="4 5" key="1">
    <citation type="submission" date="2014-04" db="EMBL/GenBank/DDBJ databases">
        <authorList>
            <consortium name="DOE Joint Genome Institute"/>
            <person name="Kuo A."/>
            <person name="Gay G."/>
            <person name="Dore J."/>
            <person name="Kohler A."/>
            <person name="Nagy L.G."/>
            <person name="Floudas D."/>
            <person name="Copeland A."/>
            <person name="Barry K.W."/>
            <person name="Cichocki N."/>
            <person name="Veneault-Fourrey C."/>
            <person name="LaButti K."/>
            <person name="Lindquist E.A."/>
            <person name="Lipzen A."/>
            <person name="Lundell T."/>
            <person name="Morin E."/>
            <person name="Murat C."/>
            <person name="Sun H."/>
            <person name="Tunlid A."/>
            <person name="Henrissat B."/>
            <person name="Grigoriev I.V."/>
            <person name="Hibbett D.S."/>
            <person name="Martin F."/>
            <person name="Nordberg H.P."/>
            <person name="Cantor M.N."/>
            <person name="Hua S.X."/>
        </authorList>
    </citation>
    <scope>NUCLEOTIDE SEQUENCE [LARGE SCALE GENOMIC DNA]</scope>
    <source>
        <strain evidence="5">h7</strain>
    </source>
</reference>
<dbReference type="STRING" id="686832.A0A0C3C437"/>
<gene>
    <name evidence="4" type="ORF">M413DRAFT_25941</name>
</gene>
<evidence type="ECO:0000256" key="3">
    <source>
        <dbReference type="SAM" id="MobiDB-lite"/>
    </source>
</evidence>
<dbReference type="PANTHER" id="PTHR43827">
    <property type="entry name" value="2,5-DIKETO-D-GLUCONIC ACID REDUCTASE"/>
    <property type="match status" value="1"/>
</dbReference>
<organism evidence="4 5">
    <name type="scientific">Hebeloma cylindrosporum</name>
    <dbReference type="NCBI Taxonomy" id="76867"/>
    <lineage>
        <taxon>Eukaryota</taxon>
        <taxon>Fungi</taxon>
        <taxon>Dikarya</taxon>
        <taxon>Basidiomycota</taxon>
        <taxon>Agaricomycotina</taxon>
        <taxon>Agaricomycetes</taxon>
        <taxon>Agaricomycetidae</taxon>
        <taxon>Agaricales</taxon>
        <taxon>Agaricineae</taxon>
        <taxon>Hymenogastraceae</taxon>
        <taxon>Hebeloma</taxon>
    </lineage>
</organism>
<sequence>MVAPATVVDKRTPSLNQKLGSSASESDIHPFNPRSKVLHEGPRNPIATLPYAQNLKAQARLPSESPVRESSVDGEAFLISSIKQPNSGIYTKAELTSSATLQLQVFNLTTGWLTAYTPSGYSVVRDDPLIVSLAEKYKATPTQIIFAWHLSRNTVIVPKSESSERQKENITIPTLSEEDLGKIWGLDRGQRISSKADPTTGQVFGWTLEQLGWETYPPKL</sequence>
<dbReference type="InterPro" id="IPR036812">
    <property type="entry name" value="NAD(P)_OxRdtase_dom_sf"/>
</dbReference>
<accession>A0A0C3C437</accession>
<dbReference type="OrthoDB" id="416253at2759"/>
<keyword evidence="5" id="KW-1185">Reference proteome</keyword>
<proteinExistence type="predicted"/>
<name>A0A0C3C437_HEBCY</name>
<protein>
    <recommendedName>
        <fullName evidence="6">NADP-dependent oxidoreductase domain-containing protein</fullName>
    </recommendedName>
</protein>
<evidence type="ECO:0000256" key="2">
    <source>
        <dbReference type="ARBA" id="ARBA00023002"/>
    </source>
</evidence>
<reference evidence="5" key="2">
    <citation type="submission" date="2015-01" db="EMBL/GenBank/DDBJ databases">
        <title>Evolutionary Origins and Diversification of the Mycorrhizal Mutualists.</title>
        <authorList>
            <consortium name="DOE Joint Genome Institute"/>
            <consortium name="Mycorrhizal Genomics Consortium"/>
            <person name="Kohler A."/>
            <person name="Kuo A."/>
            <person name="Nagy L.G."/>
            <person name="Floudas D."/>
            <person name="Copeland A."/>
            <person name="Barry K.W."/>
            <person name="Cichocki N."/>
            <person name="Veneault-Fourrey C."/>
            <person name="LaButti K."/>
            <person name="Lindquist E.A."/>
            <person name="Lipzen A."/>
            <person name="Lundell T."/>
            <person name="Morin E."/>
            <person name="Murat C."/>
            <person name="Riley R."/>
            <person name="Ohm R."/>
            <person name="Sun H."/>
            <person name="Tunlid A."/>
            <person name="Henrissat B."/>
            <person name="Grigoriev I.V."/>
            <person name="Hibbett D.S."/>
            <person name="Martin F."/>
        </authorList>
    </citation>
    <scope>NUCLEOTIDE SEQUENCE [LARGE SCALE GENOMIC DNA]</scope>
    <source>
        <strain evidence="5">h7</strain>
    </source>
</reference>
<dbReference type="Proteomes" id="UP000053424">
    <property type="component" value="Unassembled WGS sequence"/>
</dbReference>
<evidence type="ECO:0000313" key="5">
    <source>
        <dbReference type="Proteomes" id="UP000053424"/>
    </source>
</evidence>
<feature type="compositionally biased region" description="Polar residues" evidence="3">
    <location>
        <begin position="13"/>
        <end position="25"/>
    </location>
</feature>
<dbReference type="Gene3D" id="3.20.20.100">
    <property type="entry name" value="NADP-dependent oxidoreductase domain"/>
    <property type="match status" value="1"/>
</dbReference>
<evidence type="ECO:0000313" key="4">
    <source>
        <dbReference type="EMBL" id="KIM43610.1"/>
    </source>
</evidence>
<dbReference type="HOGENOM" id="CLU_1256168_0_0_1"/>
<dbReference type="InterPro" id="IPR020471">
    <property type="entry name" value="AKR"/>
</dbReference>
<dbReference type="AlphaFoldDB" id="A0A0C3C437"/>
<feature type="region of interest" description="Disordered" evidence="3">
    <location>
        <begin position="1"/>
        <end position="43"/>
    </location>
</feature>